<name>A7IMV6_XANP2</name>
<dbReference type="SUPFAM" id="SSF48452">
    <property type="entry name" value="TPR-like"/>
    <property type="match status" value="2"/>
</dbReference>
<reference evidence="4 5" key="1">
    <citation type="submission" date="2007-07" db="EMBL/GenBank/DDBJ databases">
        <title>Complete sequence of chromosome of Xanthobacter autotrophicus Py2.</title>
        <authorList>
            <consortium name="US DOE Joint Genome Institute"/>
            <person name="Copeland A."/>
            <person name="Lucas S."/>
            <person name="Lapidus A."/>
            <person name="Barry K."/>
            <person name="Glavina del Rio T."/>
            <person name="Hammon N."/>
            <person name="Israni S."/>
            <person name="Dalin E."/>
            <person name="Tice H."/>
            <person name="Pitluck S."/>
            <person name="Sims D."/>
            <person name="Brettin T."/>
            <person name="Bruce D."/>
            <person name="Detter J.C."/>
            <person name="Han C."/>
            <person name="Tapia R."/>
            <person name="Brainard J."/>
            <person name="Schmutz J."/>
            <person name="Larimer F."/>
            <person name="Land M."/>
            <person name="Hauser L."/>
            <person name="Kyrpides N."/>
            <person name="Kim E."/>
            <person name="Ensigns S.A."/>
            <person name="Richardson P."/>
        </authorList>
    </citation>
    <scope>NUCLEOTIDE SEQUENCE [LARGE SCALE GENOMIC DNA]</scope>
    <source>
        <strain evidence="5">ATCC BAA-1158 / Py2</strain>
    </source>
</reference>
<dbReference type="HOGENOM" id="CLU_010140_1_0_5"/>
<dbReference type="KEGG" id="xau:Xaut_4127"/>
<dbReference type="Pfam" id="PF13432">
    <property type="entry name" value="TPR_16"/>
    <property type="match status" value="1"/>
</dbReference>
<dbReference type="PANTHER" id="PTHR44858:SF1">
    <property type="entry name" value="UDP-N-ACETYLGLUCOSAMINE--PEPTIDE N-ACETYLGLUCOSAMINYLTRANSFERASE SPINDLY-RELATED"/>
    <property type="match status" value="1"/>
</dbReference>
<gene>
    <name evidence="4" type="ordered locus">Xaut_4127</name>
</gene>
<keyword evidence="2 3" id="KW-0802">TPR repeat</keyword>
<dbReference type="PANTHER" id="PTHR44858">
    <property type="entry name" value="TETRATRICOPEPTIDE REPEAT PROTEIN 6"/>
    <property type="match status" value="1"/>
</dbReference>
<dbReference type="OrthoDB" id="6193797at2"/>
<dbReference type="EMBL" id="CP000781">
    <property type="protein sequence ID" value="ABS69349.1"/>
    <property type="molecule type" value="Genomic_DNA"/>
</dbReference>
<accession>A7IMV6</accession>
<dbReference type="InterPro" id="IPR019734">
    <property type="entry name" value="TPR_rpt"/>
</dbReference>
<dbReference type="InterPro" id="IPR050498">
    <property type="entry name" value="Ycf3"/>
</dbReference>
<dbReference type="Gene3D" id="1.25.40.10">
    <property type="entry name" value="Tetratricopeptide repeat domain"/>
    <property type="match status" value="3"/>
</dbReference>
<dbReference type="Proteomes" id="UP000002417">
    <property type="component" value="Chromosome"/>
</dbReference>
<organism evidence="4 5">
    <name type="scientific">Xanthobacter autotrophicus (strain ATCC BAA-1158 / Py2)</name>
    <dbReference type="NCBI Taxonomy" id="78245"/>
    <lineage>
        <taxon>Bacteria</taxon>
        <taxon>Pseudomonadati</taxon>
        <taxon>Pseudomonadota</taxon>
        <taxon>Alphaproteobacteria</taxon>
        <taxon>Hyphomicrobiales</taxon>
        <taxon>Xanthobacteraceae</taxon>
        <taxon>Xanthobacter</taxon>
    </lineage>
</organism>
<dbReference type="PROSITE" id="PS50005">
    <property type="entry name" value="TPR"/>
    <property type="match status" value="1"/>
</dbReference>
<dbReference type="InterPro" id="IPR011990">
    <property type="entry name" value="TPR-like_helical_dom_sf"/>
</dbReference>
<feature type="repeat" description="TPR" evidence="3">
    <location>
        <begin position="209"/>
        <end position="242"/>
    </location>
</feature>
<keyword evidence="5" id="KW-1185">Reference proteome</keyword>
<dbReference type="eggNOG" id="COG0457">
    <property type="taxonomic scope" value="Bacteria"/>
</dbReference>
<sequence length="655" mass="71127">MSPEVSSALARAADLHRMGHFEQALAIYRRLAKAHSASFDIQRLLIFELLQVGRPKEAVIAARRLGDAHPRNPHAAILLGASHQGLGNWEKALAAFQVALSLEGAPLEARFLAGNAFCALGRYAEGVACYDAVLAADARSIEALSNRAGALARLGRLEEALRDSEALVALQPWQPLHLVNLAGTLLELQRSRDVIAAADAALRLAPGLADAEYLRGQALLGLGKWAEARVSLEKAVDLAPQNTAFHVRLISVLHLLEDLPAARSACDRAVVLDPKSALLFQLRAEIRRAQDDASGAMADVEAALALDPRLASAHVSRARLMADDGRRADMRKALGRALEVDPRRSYVLYANAQEKLAQGQWLEGWAGYEHREGILPPPFNPLPFTRWDGGETPEMLVVLGEQGIGDVIFFGRLLRLLADRGISTVLLTRPGLVPLLRDLDGRVPVVSDLSGIDQSMQGLRWAPIGSLPHLVSPDPAQWPAAPYLTAPQDRVSRWRHLRRDGAFNIGINWQGNPSRNVDVGRSMPLAHFAPLAEIPGVSLVSLQHGAGSEQLDQVPFAGAIVRPDAGFNADGIFIDTVGLMQTLDLVVTTDTALANLAGACGLLTFVALRAIPDWRWGCEGEETVFFPSLRLFRQQIAGDWSSLMERMAHKIRELM</sequence>
<evidence type="ECO:0000256" key="2">
    <source>
        <dbReference type="ARBA" id="ARBA00022803"/>
    </source>
</evidence>
<proteinExistence type="predicted"/>
<evidence type="ECO:0000313" key="4">
    <source>
        <dbReference type="EMBL" id="ABS69349.1"/>
    </source>
</evidence>
<evidence type="ECO:0000313" key="5">
    <source>
        <dbReference type="Proteomes" id="UP000002417"/>
    </source>
</evidence>
<dbReference type="Pfam" id="PF12895">
    <property type="entry name" value="ANAPC3"/>
    <property type="match status" value="1"/>
</dbReference>
<evidence type="ECO:0000256" key="3">
    <source>
        <dbReference type="PROSITE-ProRule" id="PRU00339"/>
    </source>
</evidence>
<dbReference type="PhylomeDB" id="A7IMV6"/>
<keyword evidence="1" id="KW-0677">Repeat</keyword>
<dbReference type="SMART" id="SM00028">
    <property type="entry name" value="TPR"/>
    <property type="match status" value="9"/>
</dbReference>
<protein>
    <submittedName>
        <fullName evidence="4">Tetratricopeptide TPR_2 repeat protein</fullName>
    </submittedName>
</protein>
<evidence type="ECO:0000256" key="1">
    <source>
        <dbReference type="ARBA" id="ARBA00022737"/>
    </source>
</evidence>
<dbReference type="AlphaFoldDB" id="A7IMV6"/>
<dbReference type="STRING" id="78245.Xaut_4127"/>
<dbReference type="SUPFAM" id="SSF53756">
    <property type="entry name" value="UDP-Glycosyltransferase/glycogen phosphorylase"/>
    <property type="match status" value="1"/>
</dbReference>